<dbReference type="InterPro" id="IPR000447">
    <property type="entry name" value="G3P_DH_FAD-dep"/>
</dbReference>
<gene>
    <name evidence="9" type="primary">glpD</name>
    <name evidence="9" type="ORF">Tther_01183</name>
</gene>
<dbReference type="RefSeq" id="WP_143901905.1">
    <property type="nucleotide sequence ID" value="NZ_VJOL01000017.1"/>
</dbReference>
<feature type="domain" description="FAD dependent oxidoreductase" evidence="7">
    <location>
        <begin position="17"/>
        <end position="370"/>
    </location>
</feature>
<name>A0A554X2H2_9BURK</name>
<evidence type="ECO:0000259" key="7">
    <source>
        <dbReference type="Pfam" id="PF01266"/>
    </source>
</evidence>
<dbReference type="PROSITE" id="PS00977">
    <property type="entry name" value="FAD_G3PDH_1"/>
    <property type="match status" value="1"/>
</dbReference>
<evidence type="ECO:0000256" key="4">
    <source>
        <dbReference type="ARBA" id="ARBA00022827"/>
    </source>
</evidence>
<dbReference type="InterPro" id="IPR006076">
    <property type="entry name" value="FAD-dep_OxRdtase"/>
</dbReference>
<dbReference type="OrthoDB" id="9766796at2"/>
<accession>A0A554X2H2</accession>
<evidence type="ECO:0000256" key="6">
    <source>
        <dbReference type="RuleBase" id="RU361217"/>
    </source>
</evidence>
<sequence length="521" mass="57767">MSAPTAPSEPAPALAVDVLIVGGGINGCGIARDLAGRGVRVLLCEQDDLAAHTSSASSKLIHGGLRYLEYGELRLVRKALAEREVLMRMAPHLIEPLRFVMPHDAAMRPAWMIRTGLWLYDHLARRAWLPASQALDLARDPAGALLQPQWRQGFAYADGWTDDARLVVLNALDAAQRGAQVRTRTRCERLQRHGAGWIATLTDAAGQPLTVQARVVVNAAGPWAERLLRERAGLPPRRHLRLVRGSHIVVPRLPGHTDAYLLQARDRRVVFVLPFEQRFSLIGTTDVEHTDDPGQASIAPEEIDYLCREVNRYLRTPIAANDVVWHYSGVRPLLDDGGDAAAVTRDYRLELDTVDGAALLTVWGGKITTYRTLAREAVQRLQPVLGLARVDDWTAHTPLPGGDMDRVVGPCATPMAARQRLLQHLRARWPWLDAATAARWVRAYGTLVLPWLQDARGAHDLGREVAPGLYEVELQHGVEHEWVHSADDVLWRRSKLGLHLTPRATAAVQDWLQRHGRATLG</sequence>
<dbReference type="PROSITE" id="PS00978">
    <property type="entry name" value="FAD_G3PDH_2"/>
    <property type="match status" value="1"/>
</dbReference>
<dbReference type="Gene3D" id="1.10.8.870">
    <property type="entry name" value="Alpha-glycerophosphate oxidase, cap domain"/>
    <property type="match status" value="1"/>
</dbReference>
<evidence type="ECO:0000256" key="3">
    <source>
        <dbReference type="ARBA" id="ARBA00022630"/>
    </source>
</evidence>
<dbReference type="AlphaFoldDB" id="A0A554X2H2"/>
<dbReference type="PANTHER" id="PTHR11985:SF15">
    <property type="entry name" value="GLYCEROL-3-PHOSPHATE DEHYDROGENASE, MITOCHONDRIAL"/>
    <property type="match status" value="1"/>
</dbReference>
<dbReference type="PANTHER" id="PTHR11985">
    <property type="entry name" value="GLYCEROL-3-PHOSPHATE DEHYDROGENASE"/>
    <property type="match status" value="1"/>
</dbReference>
<feature type="domain" description="Alpha-glycerophosphate oxidase C-terminal" evidence="8">
    <location>
        <begin position="394"/>
        <end position="509"/>
    </location>
</feature>
<keyword evidence="3 6" id="KW-0285">Flavoprotein</keyword>
<dbReference type="InterPro" id="IPR031656">
    <property type="entry name" value="DAO_C"/>
</dbReference>
<evidence type="ECO:0000313" key="9">
    <source>
        <dbReference type="EMBL" id="TSE30049.1"/>
    </source>
</evidence>
<dbReference type="SUPFAM" id="SSF51905">
    <property type="entry name" value="FAD/NAD(P)-binding domain"/>
    <property type="match status" value="1"/>
</dbReference>
<dbReference type="Gene3D" id="6.10.250.1890">
    <property type="match status" value="1"/>
</dbReference>
<reference evidence="9 10" key="1">
    <citation type="submission" date="2019-07" db="EMBL/GenBank/DDBJ databases">
        <title>Tepidimonas thermarum AA-1 draft genome.</title>
        <authorList>
            <person name="Da Costa M.S."/>
            <person name="Froufe H.J.C."/>
            <person name="Egas C."/>
            <person name="Albuquerque L."/>
        </authorList>
    </citation>
    <scope>NUCLEOTIDE SEQUENCE [LARGE SCALE GENOMIC DNA]</scope>
    <source>
        <strain evidence="9 10">AA-1</strain>
    </source>
</reference>
<dbReference type="Pfam" id="PF16901">
    <property type="entry name" value="DAO_C"/>
    <property type="match status" value="1"/>
</dbReference>
<keyword evidence="5 6" id="KW-0560">Oxidoreductase</keyword>
<organism evidence="9 10">
    <name type="scientific">Tepidimonas thermarum</name>
    <dbReference type="NCBI Taxonomy" id="335431"/>
    <lineage>
        <taxon>Bacteria</taxon>
        <taxon>Pseudomonadati</taxon>
        <taxon>Pseudomonadota</taxon>
        <taxon>Betaproteobacteria</taxon>
        <taxon>Burkholderiales</taxon>
        <taxon>Tepidimonas</taxon>
    </lineage>
</organism>
<proteinExistence type="inferred from homology"/>
<comment type="catalytic activity">
    <reaction evidence="6">
        <text>a quinone + sn-glycerol 3-phosphate = dihydroxyacetone phosphate + a quinol</text>
        <dbReference type="Rhea" id="RHEA:18977"/>
        <dbReference type="ChEBI" id="CHEBI:24646"/>
        <dbReference type="ChEBI" id="CHEBI:57597"/>
        <dbReference type="ChEBI" id="CHEBI:57642"/>
        <dbReference type="ChEBI" id="CHEBI:132124"/>
        <dbReference type="EC" id="1.1.5.3"/>
    </reaction>
</comment>
<comment type="similarity">
    <text evidence="2 6">Belongs to the FAD-dependent glycerol-3-phosphate dehydrogenase family.</text>
</comment>
<dbReference type="Gene3D" id="3.50.50.60">
    <property type="entry name" value="FAD/NAD(P)-binding domain"/>
    <property type="match status" value="1"/>
</dbReference>
<dbReference type="EC" id="1.1.5.3" evidence="6"/>
<evidence type="ECO:0000259" key="8">
    <source>
        <dbReference type="Pfam" id="PF16901"/>
    </source>
</evidence>
<dbReference type="SUPFAM" id="SSF54373">
    <property type="entry name" value="FAD-linked reductases, C-terminal domain"/>
    <property type="match status" value="1"/>
</dbReference>
<dbReference type="EMBL" id="VJOL01000017">
    <property type="protein sequence ID" value="TSE30049.1"/>
    <property type="molecule type" value="Genomic_DNA"/>
</dbReference>
<keyword evidence="10" id="KW-1185">Reference proteome</keyword>
<evidence type="ECO:0000256" key="1">
    <source>
        <dbReference type="ARBA" id="ARBA00001974"/>
    </source>
</evidence>
<keyword evidence="4" id="KW-0274">FAD</keyword>
<comment type="caution">
    <text evidence="9">The sequence shown here is derived from an EMBL/GenBank/DDBJ whole genome shotgun (WGS) entry which is preliminary data.</text>
</comment>
<dbReference type="Proteomes" id="UP000318542">
    <property type="component" value="Unassembled WGS sequence"/>
</dbReference>
<dbReference type="NCBIfam" id="NF008899">
    <property type="entry name" value="PRK12266.1"/>
    <property type="match status" value="1"/>
</dbReference>
<dbReference type="Gene3D" id="3.30.9.10">
    <property type="entry name" value="D-Amino Acid Oxidase, subunit A, domain 2"/>
    <property type="match status" value="1"/>
</dbReference>
<dbReference type="InterPro" id="IPR036188">
    <property type="entry name" value="FAD/NAD-bd_sf"/>
</dbReference>
<protein>
    <recommendedName>
        <fullName evidence="6">Glycerol-3-phosphate dehydrogenase</fullName>
        <ecNumber evidence="6">1.1.5.3</ecNumber>
    </recommendedName>
</protein>
<dbReference type="NCBIfam" id="NF009906">
    <property type="entry name" value="PRK13369.1"/>
    <property type="match status" value="1"/>
</dbReference>
<dbReference type="GO" id="GO:0009331">
    <property type="term" value="C:glycerol-3-phosphate dehydrogenase (FAD) complex"/>
    <property type="evidence" value="ECO:0007669"/>
    <property type="project" value="UniProtKB-UniRule"/>
</dbReference>
<dbReference type="Pfam" id="PF01266">
    <property type="entry name" value="DAO"/>
    <property type="match status" value="1"/>
</dbReference>
<evidence type="ECO:0000256" key="5">
    <source>
        <dbReference type="ARBA" id="ARBA00023002"/>
    </source>
</evidence>
<comment type="cofactor">
    <cofactor evidence="1 6">
        <name>FAD</name>
        <dbReference type="ChEBI" id="CHEBI:57692"/>
    </cofactor>
</comment>
<dbReference type="PRINTS" id="PR01001">
    <property type="entry name" value="FADG3PDH"/>
</dbReference>
<evidence type="ECO:0000256" key="2">
    <source>
        <dbReference type="ARBA" id="ARBA00007330"/>
    </source>
</evidence>
<dbReference type="InterPro" id="IPR038299">
    <property type="entry name" value="DAO_C_sf"/>
</dbReference>
<evidence type="ECO:0000313" key="10">
    <source>
        <dbReference type="Proteomes" id="UP000318542"/>
    </source>
</evidence>
<dbReference type="GO" id="GO:0004368">
    <property type="term" value="F:glycerol-3-phosphate dehydrogenase (quinone) activity"/>
    <property type="evidence" value="ECO:0007669"/>
    <property type="project" value="UniProtKB-EC"/>
</dbReference>
<dbReference type="GO" id="GO:0046168">
    <property type="term" value="P:glycerol-3-phosphate catabolic process"/>
    <property type="evidence" value="ECO:0007669"/>
    <property type="project" value="TreeGrafter"/>
</dbReference>